<comment type="similarity">
    <text evidence="1">Belongs to the transferase hexapeptide repeat family.</text>
</comment>
<evidence type="ECO:0000313" key="7">
    <source>
        <dbReference type="Proteomes" id="UP000220828"/>
    </source>
</evidence>
<dbReference type="InterPro" id="IPR051159">
    <property type="entry name" value="Hexapeptide_acetyltransf"/>
</dbReference>
<keyword evidence="2 5" id="KW-0808">Transferase</keyword>
<evidence type="ECO:0000256" key="1">
    <source>
        <dbReference type="ARBA" id="ARBA00007274"/>
    </source>
</evidence>
<dbReference type="Gene3D" id="2.160.10.10">
    <property type="entry name" value="Hexapeptide repeat proteins"/>
    <property type="match status" value="1"/>
</dbReference>
<dbReference type="OMA" id="NQGCTFM"/>
<keyword evidence="3" id="KW-0677">Repeat</keyword>
<evidence type="ECO:0000313" key="5">
    <source>
        <dbReference type="EMBL" id="PDS23530.1"/>
    </source>
</evidence>
<dbReference type="Pfam" id="PF00132">
    <property type="entry name" value="Hexapep"/>
    <property type="match status" value="1"/>
</dbReference>
<organism evidence="5 7">
    <name type="scientific">Flavobacterium branchiophilum</name>
    <dbReference type="NCBI Taxonomy" id="55197"/>
    <lineage>
        <taxon>Bacteria</taxon>
        <taxon>Pseudomonadati</taxon>
        <taxon>Bacteroidota</taxon>
        <taxon>Flavobacteriia</taxon>
        <taxon>Flavobacteriales</taxon>
        <taxon>Flavobacteriaceae</taxon>
        <taxon>Flavobacterium</taxon>
    </lineage>
</organism>
<gene>
    <name evidence="5" type="ORF">B0A77_10510</name>
    <name evidence="6" type="ORF">BC670_2734</name>
</gene>
<dbReference type="EMBL" id="PCMW01000058">
    <property type="protein sequence ID" value="PDS23530.1"/>
    <property type="molecule type" value="Genomic_DNA"/>
</dbReference>
<dbReference type="PANTHER" id="PTHR23416:SF23">
    <property type="entry name" value="ACETYLTRANSFERASE C18B11.09C-RELATED"/>
    <property type="match status" value="1"/>
</dbReference>
<dbReference type="PANTHER" id="PTHR23416">
    <property type="entry name" value="SIALIC ACID SYNTHASE-RELATED"/>
    <property type="match status" value="1"/>
</dbReference>
<accession>A0A2H3KAD1</accession>
<dbReference type="EMBL" id="VFPJ01000001">
    <property type="protein sequence ID" value="TQM41738.1"/>
    <property type="molecule type" value="Genomic_DNA"/>
</dbReference>
<dbReference type="PROSITE" id="PS00101">
    <property type="entry name" value="HEXAPEP_TRANSFERASES"/>
    <property type="match status" value="1"/>
</dbReference>
<reference evidence="5 7" key="1">
    <citation type="submission" date="2017-09" db="EMBL/GenBank/DDBJ databases">
        <title>Whole genomes of Flavobacteriaceae.</title>
        <authorList>
            <person name="Stine C."/>
            <person name="Li C."/>
            <person name="Tadesse D."/>
        </authorList>
    </citation>
    <scope>NUCLEOTIDE SEQUENCE [LARGE SCALE GENOMIC DNA]</scope>
    <source>
        <strain evidence="5 7">ATCC 35036</strain>
    </source>
</reference>
<dbReference type="InterPro" id="IPR018357">
    <property type="entry name" value="Hexapep_transf_CS"/>
</dbReference>
<evidence type="ECO:0000256" key="3">
    <source>
        <dbReference type="ARBA" id="ARBA00022737"/>
    </source>
</evidence>
<proteinExistence type="inferred from homology"/>
<dbReference type="AlphaFoldDB" id="A0A2H3KAD1"/>
<dbReference type="InterPro" id="IPR001451">
    <property type="entry name" value="Hexapep"/>
</dbReference>
<dbReference type="InterPro" id="IPR011004">
    <property type="entry name" value="Trimer_LpxA-like_sf"/>
</dbReference>
<sequence length="188" mass="20408">MTNSHDIFNRMLTGGTISSTDPEWVKVWEMVADTKKLSVILQNTQTIDEARQVLSSIFGYEIDQSTTIFTPFDTNFGKHTRIGKRVFINHGCSFLDLGGITIEDDVLIGPKVNLITENHPTAPEERKSLILSSITIQKKAWIGAGSILLPGVTVGQNAIVAAGSVVTKNVASNTIVGGVPARFIKNIE</sequence>
<dbReference type="Proteomes" id="UP000220828">
    <property type="component" value="Unassembled WGS sequence"/>
</dbReference>
<name>A0A2H3KAD1_9FLAO</name>
<evidence type="ECO:0000256" key="4">
    <source>
        <dbReference type="ARBA" id="ARBA00023315"/>
    </source>
</evidence>
<dbReference type="SUPFAM" id="SSF51161">
    <property type="entry name" value="Trimeric LpxA-like enzymes"/>
    <property type="match status" value="1"/>
</dbReference>
<comment type="caution">
    <text evidence="5">The sequence shown here is derived from an EMBL/GenBank/DDBJ whole genome shotgun (WGS) entry which is preliminary data.</text>
</comment>
<dbReference type="Proteomes" id="UP000320773">
    <property type="component" value="Unassembled WGS sequence"/>
</dbReference>
<evidence type="ECO:0000313" key="6">
    <source>
        <dbReference type="EMBL" id="TQM41738.1"/>
    </source>
</evidence>
<dbReference type="RefSeq" id="WP_014083784.1">
    <property type="nucleotide sequence ID" value="NZ_CBCSFI010000017.1"/>
</dbReference>
<dbReference type="OrthoDB" id="9812571at2"/>
<protein>
    <submittedName>
        <fullName evidence="5 6">Acetyltransferase</fullName>
    </submittedName>
</protein>
<reference evidence="6 8" key="2">
    <citation type="submission" date="2019-06" db="EMBL/GenBank/DDBJ databases">
        <title>Genomic Encyclopedia of Archaeal and Bacterial Type Strains, Phase II (KMG-II): from individual species to whole genera.</title>
        <authorList>
            <person name="Goeker M."/>
        </authorList>
    </citation>
    <scope>NUCLEOTIDE SEQUENCE [LARGE SCALE GENOMIC DNA]</scope>
    <source>
        <strain evidence="6 8">DSM 24789</strain>
    </source>
</reference>
<keyword evidence="4" id="KW-0012">Acyltransferase</keyword>
<evidence type="ECO:0000313" key="8">
    <source>
        <dbReference type="Proteomes" id="UP000320773"/>
    </source>
</evidence>
<evidence type="ECO:0000256" key="2">
    <source>
        <dbReference type="ARBA" id="ARBA00022679"/>
    </source>
</evidence>
<dbReference type="GO" id="GO:0008374">
    <property type="term" value="F:O-acyltransferase activity"/>
    <property type="evidence" value="ECO:0007669"/>
    <property type="project" value="TreeGrafter"/>
</dbReference>